<evidence type="ECO:0000256" key="6">
    <source>
        <dbReference type="ARBA" id="ARBA00022741"/>
    </source>
</evidence>
<dbReference type="Pfam" id="PF12819">
    <property type="entry name" value="Malectin_like"/>
    <property type="match status" value="1"/>
</dbReference>
<name>A0A9Q0KFT1_9MAGN</name>
<dbReference type="OrthoDB" id="1903759at2759"/>
<comment type="caution">
    <text evidence="16">The sequence shown here is derived from an EMBL/GenBank/DDBJ whole genome shotgun (WGS) entry which is preliminary data.</text>
</comment>
<dbReference type="AlphaFoldDB" id="A0A9Q0KFT1"/>
<dbReference type="FunFam" id="2.60.120.430:FF:000007">
    <property type="entry name" value="FERONIA receptor-like kinase"/>
    <property type="match status" value="1"/>
</dbReference>
<evidence type="ECO:0000256" key="3">
    <source>
        <dbReference type="ARBA" id="ARBA00022448"/>
    </source>
</evidence>
<dbReference type="InterPro" id="IPR024788">
    <property type="entry name" value="Malectin-like_Carb-bd_dom"/>
</dbReference>
<evidence type="ECO:0000256" key="9">
    <source>
        <dbReference type="ARBA" id="ARBA00023065"/>
    </source>
</evidence>
<keyword evidence="5" id="KW-0808">Transferase</keyword>
<keyword evidence="14" id="KW-1133">Transmembrane helix</keyword>
<evidence type="ECO:0000256" key="4">
    <source>
        <dbReference type="ARBA" id="ARBA00022547"/>
    </source>
</evidence>
<feature type="compositionally biased region" description="Polar residues" evidence="13">
    <location>
        <begin position="547"/>
        <end position="558"/>
    </location>
</feature>
<dbReference type="Pfam" id="PF05405">
    <property type="entry name" value="Mt_ATP-synt_B"/>
    <property type="match status" value="1"/>
</dbReference>
<evidence type="ECO:0000256" key="14">
    <source>
        <dbReference type="SAM" id="Phobius"/>
    </source>
</evidence>
<evidence type="ECO:0000256" key="13">
    <source>
        <dbReference type="SAM" id="MobiDB-lite"/>
    </source>
</evidence>
<dbReference type="GO" id="GO:0045259">
    <property type="term" value="C:proton-transporting ATP synthase complex"/>
    <property type="evidence" value="ECO:0007669"/>
    <property type="project" value="UniProtKB-KW"/>
</dbReference>
<keyword evidence="6" id="KW-0547">Nucleotide-binding</keyword>
<evidence type="ECO:0000256" key="10">
    <source>
        <dbReference type="ARBA" id="ARBA00023128"/>
    </source>
</evidence>
<organism evidence="16 17">
    <name type="scientific">Protea cynaroides</name>
    <dbReference type="NCBI Taxonomy" id="273540"/>
    <lineage>
        <taxon>Eukaryota</taxon>
        <taxon>Viridiplantae</taxon>
        <taxon>Streptophyta</taxon>
        <taxon>Embryophyta</taxon>
        <taxon>Tracheophyta</taxon>
        <taxon>Spermatophyta</taxon>
        <taxon>Magnoliopsida</taxon>
        <taxon>Proteales</taxon>
        <taxon>Proteaceae</taxon>
        <taxon>Protea</taxon>
    </lineage>
</organism>
<dbReference type="InterPro" id="IPR008688">
    <property type="entry name" value="ATP_synth_Bsub_B/MI25"/>
</dbReference>
<keyword evidence="14" id="KW-0812">Transmembrane</keyword>
<gene>
    <name evidence="16" type="ORF">NE237_002957</name>
</gene>
<protein>
    <recommendedName>
        <fullName evidence="15">Malectin-like domain-containing protein</fullName>
    </recommendedName>
</protein>
<keyword evidence="8" id="KW-0067">ATP-binding</keyword>
<feature type="region of interest" description="Disordered" evidence="13">
    <location>
        <begin position="503"/>
        <end position="558"/>
    </location>
</feature>
<dbReference type="Gene3D" id="2.60.120.430">
    <property type="entry name" value="Galactose-binding lectin"/>
    <property type="match status" value="1"/>
</dbReference>
<keyword evidence="17" id="KW-1185">Reference proteome</keyword>
<evidence type="ECO:0000256" key="12">
    <source>
        <dbReference type="ARBA" id="ARBA00023180"/>
    </source>
</evidence>
<accession>A0A9Q0KFT1</accession>
<reference evidence="16" key="1">
    <citation type="journal article" date="2023" name="Plant J.">
        <title>The genome of the king protea, Protea cynaroides.</title>
        <authorList>
            <person name="Chang J."/>
            <person name="Duong T.A."/>
            <person name="Schoeman C."/>
            <person name="Ma X."/>
            <person name="Roodt D."/>
            <person name="Barker N."/>
            <person name="Li Z."/>
            <person name="Van de Peer Y."/>
            <person name="Mizrachi E."/>
        </authorList>
    </citation>
    <scope>NUCLEOTIDE SEQUENCE</scope>
    <source>
        <tissue evidence="16">Young leaves</tissue>
    </source>
</reference>
<evidence type="ECO:0000313" key="16">
    <source>
        <dbReference type="EMBL" id="KAJ4969858.1"/>
    </source>
</evidence>
<dbReference type="GO" id="GO:0031966">
    <property type="term" value="C:mitochondrial membrane"/>
    <property type="evidence" value="ECO:0007669"/>
    <property type="project" value="UniProtKB-SubCell"/>
</dbReference>
<dbReference type="GO" id="GO:0004714">
    <property type="term" value="F:transmembrane receptor protein tyrosine kinase activity"/>
    <property type="evidence" value="ECO:0007669"/>
    <property type="project" value="InterPro"/>
</dbReference>
<dbReference type="GO" id="GO:0005524">
    <property type="term" value="F:ATP binding"/>
    <property type="evidence" value="ECO:0007669"/>
    <property type="project" value="UniProtKB-KW"/>
</dbReference>
<evidence type="ECO:0000256" key="2">
    <source>
        <dbReference type="ARBA" id="ARBA00004479"/>
    </source>
</evidence>
<dbReference type="Proteomes" id="UP001141806">
    <property type="component" value="Unassembled WGS sequence"/>
</dbReference>
<keyword evidence="9" id="KW-0406">Ion transport</keyword>
<dbReference type="PANTHER" id="PTHR34590">
    <property type="entry name" value="OS03G0124300 PROTEIN-RELATED"/>
    <property type="match status" value="1"/>
</dbReference>
<dbReference type="GO" id="GO:0015078">
    <property type="term" value="F:proton transmembrane transporter activity"/>
    <property type="evidence" value="ECO:0007669"/>
    <property type="project" value="InterPro"/>
</dbReference>
<sequence>MDMQDRKMLFVAIPSICASSSNMISIYNEEMIVARRFIGFIIFSRKSLGLEALNWTTLPLGYYKLNRDASFMADSHRDGFGNITTQALNFAFLVKEFSVNTDSERLNITFTPSKTSNAYAFVNGIEIVSMPDIYSTTDGSVSIVGLATPFTIDNSTALENVFRLNVGGNLISPAGDTGMLRSWSDDSPYIYGAAFGVTDPANSTSMIHYPKGMPSYVAPVDVYATSRAMGPDPNVNLNYNLTWIFTVDSGFYYLVRLHFCAFEYNKINERVFDIFLNNQTAEKAADVLAWTGVSGVPLYRDYVVLMPKAKGQQDIWLAMHPNVESKPSYYNALLNGLEIFKVSDTTGNLAGPNPIPAPVQKVINPALATPPSSSLGLKNQAVVITGSVVGGITVVCLLCFIVFAVCRRKRQGKDSSSSDGPSGWLPLSLYGNSHSSGSAKTNTTGSYASSIPANLCRHFSFAEIKSATKNFDEALLLGESAEESGGVQSDMDMDMDMEDIPFKKSSGGKDPDWYEKNIADSSSSGMTKSIGGRSLASEDSDGLTPSAVFSQIMNPEGR</sequence>
<evidence type="ECO:0000313" key="17">
    <source>
        <dbReference type="Proteomes" id="UP001141806"/>
    </source>
</evidence>
<evidence type="ECO:0000256" key="11">
    <source>
        <dbReference type="ARBA" id="ARBA00023136"/>
    </source>
</evidence>
<comment type="subcellular location">
    <subcellularLocation>
        <location evidence="2">Membrane</location>
        <topology evidence="2">Single-pass type I membrane protein</topology>
    </subcellularLocation>
    <subcellularLocation>
        <location evidence="1">Mitochondrion membrane</location>
    </subcellularLocation>
</comment>
<evidence type="ECO:0000259" key="15">
    <source>
        <dbReference type="Pfam" id="PF12819"/>
    </source>
</evidence>
<keyword evidence="4" id="KW-0138">CF(0)</keyword>
<dbReference type="GO" id="GO:0015986">
    <property type="term" value="P:proton motive force-driven ATP synthesis"/>
    <property type="evidence" value="ECO:0007669"/>
    <property type="project" value="InterPro"/>
</dbReference>
<keyword evidence="11 14" id="KW-0472">Membrane</keyword>
<proteinExistence type="predicted"/>
<evidence type="ECO:0000256" key="7">
    <source>
        <dbReference type="ARBA" id="ARBA00022781"/>
    </source>
</evidence>
<keyword evidence="3" id="KW-0813">Transport</keyword>
<dbReference type="PANTHER" id="PTHR34590:SF5">
    <property type="entry name" value="OS04G0586500 PROTEIN"/>
    <property type="match status" value="1"/>
</dbReference>
<dbReference type="InterPro" id="IPR045272">
    <property type="entry name" value="ANXUR1/2-like"/>
</dbReference>
<evidence type="ECO:0000256" key="1">
    <source>
        <dbReference type="ARBA" id="ARBA00004325"/>
    </source>
</evidence>
<feature type="transmembrane region" description="Helical" evidence="14">
    <location>
        <begin position="381"/>
        <end position="406"/>
    </location>
</feature>
<evidence type="ECO:0000256" key="5">
    <source>
        <dbReference type="ARBA" id="ARBA00022679"/>
    </source>
</evidence>
<dbReference type="EMBL" id="JAMYWD010000005">
    <property type="protein sequence ID" value="KAJ4969858.1"/>
    <property type="molecule type" value="Genomic_DNA"/>
</dbReference>
<keyword evidence="10" id="KW-0496">Mitochondrion</keyword>
<keyword evidence="12" id="KW-0325">Glycoprotein</keyword>
<feature type="domain" description="Malectin-like" evidence="15">
    <location>
        <begin position="93"/>
        <end position="342"/>
    </location>
</feature>
<evidence type="ECO:0000256" key="8">
    <source>
        <dbReference type="ARBA" id="ARBA00022840"/>
    </source>
</evidence>
<keyword evidence="7" id="KW-0375">Hydrogen ion transport</keyword>
<feature type="compositionally biased region" description="Basic and acidic residues" evidence="13">
    <location>
        <begin position="507"/>
        <end position="518"/>
    </location>
</feature>